<reference evidence="3" key="1">
    <citation type="journal article" date="2019" name="Mol. Biol. Evol.">
        <title>Blast fungal genomes show frequent chromosomal changes, gene gains and losses, and effector gene turnover.</title>
        <authorList>
            <person name="Gomez Luciano L.B."/>
            <person name="Jason Tsai I."/>
            <person name="Chuma I."/>
            <person name="Tosa Y."/>
            <person name="Chen Y.H."/>
            <person name="Li J.Y."/>
            <person name="Li M.Y."/>
            <person name="Jade Lu M.Y."/>
            <person name="Nakayashiki H."/>
            <person name="Li W.H."/>
        </authorList>
    </citation>
    <scope>NUCLEOTIDE SEQUENCE</scope>
    <source>
        <strain evidence="3">NI907</strain>
    </source>
</reference>
<feature type="compositionally biased region" description="Low complexity" evidence="1">
    <location>
        <begin position="83"/>
        <end position="103"/>
    </location>
</feature>
<reference evidence="3" key="2">
    <citation type="submission" date="2019-10" db="EMBL/GenBank/DDBJ databases">
        <authorList>
            <consortium name="NCBI Genome Project"/>
        </authorList>
    </citation>
    <scope>NUCLEOTIDE SEQUENCE</scope>
    <source>
        <strain evidence="3">NI907</strain>
    </source>
</reference>
<name>A0A6P8AQA0_PYRGI</name>
<reference evidence="3" key="3">
    <citation type="submission" date="2025-08" db="UniProtKB">
        <authorList>
            <consortium name="RefSeq"/>
        </authorList>
    </citation>
    <scope>IDENTIFICATION</scope>
    <source>
        <strain evidence="3">NI907</strain>
    </source>
</reference>
<accession>A0A6P8AQA0</accession>
<organism evidence="2 3">
    <name type="scientific">Pyricularia grisea</name>
    <name type="common">Crabgrass-specific blast fungus</name>
    <name type="synonym">Magnaporthe grisea</name>
    <dbReference type="NCBI Taxonomy" id="148305"/>
    <lineage>
        <taxon>Eukaryota</taxon>
        <taxon>Fungi</taxon>
        <taxon>Dikarya</taxon>
        <taxon>Ascomycota</taxon>
        <taxon>Pezizomycotina</taxon>
        <taxon>Sordariomycetes</taxon>
        <taxon>Sordariomycetidae</taxon>
        <taxon>Magnaporthales</taxon>
        <taxon>Pyriculariaceae</taxon>
        <taxon>Pyricularia</taxon>
    </lineage>
</organism>
<keyword evidence="2" id="KW-1185">Reference proteome</keyword>
<evidence type="ECO:0000313" key="2">
    <source>
        <dbReference type="Proteomes" id="UP000515153"/>
    </source>
</evidence>
<dbReference type="AlphaFoldDB" id="A0A6P8AQA0"/>
<protein>
    <submittedName>
        <fullName evidence="3">Uncharacterized protein</fullName>
    </submittedName>
</protein>
<feature type="region of interest" description="Disordered" evidence="1">
    <location>
        <begin position="315"/>
        <end position="338"/>
    </location>
</feature>
<dbReference type="RefSeq" id="XP_030977074.1">
    <property type="nucleotide sequence ID" value="XM_031132005.1"/>
</dbReference>
<sequence>MPEGSCCAICGGHFYAGYHDRLPSSSFRDLGGKVKSDPLKQLNLQNHVEDGQGSRRLGRPGRTHRGLRTSASTAARCHSGETSSPPSWPGSSSSKTASPRSSPMILRQNPKAYAPRAIALHLGRHHLETPPALGNSRAPDGSKLCSSAAKIWKRFTVTNNEGLSLLGDEDNFIFVEGWQDTTKFQGFEAFCRATDAWLVGLGVTTEGREPRRIRATGDVDGVQVVGSVATVPAGDWICGILLHIPAIDIVGAVSGDRKTSVKCLTVCAIMSGLSEPQMQVFNSQLPWTISKTDNSHGTLPFADIGLVTLWDSELGGGDDDGNNDNNNNDNGIRPNGTAHLRSDEMAIDHVLWSQPATLHFTRPYYNNHSLRIVNYDARRADAELLEVGDDLAPHEVLLWAADASEIAQLKRVFIFIAYSDEVDKTHFGMFDICGLAVEYLDCHPDEGRLVGRMGEGIWLHGAG</sequence>
<dbReference type="KEGG" id="pgri:PgNI_12048"/>
<gene>
    <name evidence="3" type="ORF">PgNI_12048</name>
</gene>
<feature type="region of interest" description="Disordered" evidence="1">
    <location>
        <begin position="50"/>
        <end position="103"/>
    </location>
</feature>
<feature type="compositionally biased region" description="Basic residues" evidence="1">
    <location>
        <begin position="56"/>
        <end position="67"/>
    </location>
</feature>
<evidence type="ECO:0000256" key="1">
    <source>
        <dbReference type="SAM" id="MobiDB-lite"/>
    </source>
</evidence>
<proteinExistence type="predicted"/>
<dbReference type="GeneID" id="41966910"/>
<evidence type="ECO:0000313" key="3">
    <source>
        <dbReference type="RefSeq" id="XP_030977074.1"/>
    </source>
</evidence>
<dbReference type="Proteomes" id="UP000515153">
    <property type="component" value="Unplaced"/>
</dbReference>